<evidence type="ECO:0000313" key="1">
    <source>
        <dbReference type="EMBL" id="CAG9840253.1"/>
    </source>
</evidence>
<dbReference type="EMBL" id="OU898284">
    <property type="protein sequence ID" value="CAG9840253.1"/>
    <property type="molecule type" value="Genomic_DNA"/>
</dbReference>
<reference evidence="1" key="1">
    <citation type="submission" date="2022-01" db="EMBL/GenBank/DDBJ databases">
        <authorList>
            <person name="King R."/>
        </authorList>
    </citation>
    <scope>NUCLEOTIDE SEQUENCE</scope>
</reference>
<protein>
    <submittedName>
        <fullName evidence="1">Uncharacterized protein</fullName>
    </submittedName>
</protein>
<accession>A0A9N9TAL0</accession>
<dbReference type="OrthoDB" id="16092at2759"/>
<evidence type="ECO:0000313" key="2">
    <source>
        <dbReference type="Proteomes" id="UP001153709"/>
    </source>
</evidence>
<keyword evidence="2" id="KW-1185">Reference proteome</keyword>
<proteinExistence type="predicted"/>
<organism evidence="1 2">
    <name type="scientific">Diabrotica balteata</name>
    <name type="common">Banded cucumber beetle</name>
    <dbReference type="NCBI Taxonomy" id="107213"/>
    <lineage>
        <taxon>Eukaryota</taxon>
        <taxon>Metazoa</taxon>
        <taxon>Ecdysozoa</taxon>
        <taxon>Arthropoda</taxon>
        <taxon>Hexapoda</taxon>
        <taxon>Insecta</taxon>
        <taxon>Pterygota</taxon>
        <taxon>Neoptera</taxon>
        <taxon>Endopterygota</taxon>
        <taxon>Coleoptera</taxon>
        <taxon>Polyphaga</taxon>
        <taxon>Cucujiformia</taxon>
        <taxon>Chrysomeloidea</taxon>
        <taxon>Chrysomelidae</taxon>
        <taxon>Galerucinae</taxon>
        <taxon>Diabroticina</taxon>
        <taxon>Diabroticites</taxon>
        <taxon>Diabrotica</taxon>
    </lineage>
</organism>
<dbReference type="AlphaFoldDB" id="A0A9N9TAL0"/>
<dbReference type="Proteomes" id="UP001153709">
    <property type="component" value="Chromosome 9"/>
</dbReference>
<name>A0A9N9TAL0_DIABA</name>
<gene>
    <name evidence="1" type="ORF">DIABBA_LOCUS12910</name>
</gene>
<sequence>MFTAKDKEGTDDQKFVDLDDEQKEQLIKHYTSLQFELTSGAGVQSRDQLLIASLEEKKELFNEKCKEFKINKPSLDSDIRKTQVLLII</sequence>